<dbReference type="InterPro" id="IPR032071">
    <property type="entry name" value="DUF4806"/>
</dbReference>
<name>A0ABD1DSN3_CULPP</name>
<evidence type="ECO:0000313" key="4">
    <source>
        <dbReference type="Proteomes" id="UP001562425"/>
    </source>
</evidence>
<feature type="domain" description="DUF4806" evidence="2">
    <location>
        <begin position="132"/>
        <end position="218"/>
    </location>
</feature>
<evidence type="ECO:0000256" key="1">
    <source>
        <dbReference type="SAM" id="MobiDB-lite"/>
    </source>
</evidence>
<dbReference type="EMBL" id="JBEHCU010002596">
    <property type="protein sequence ID" value="KAL1402690.1"/>
    <property type="molecule type" value="Genomic_DNA"/>
</dbReference>
<feature type="compositionally biased region" description="Polar residues" evidence="1">
    <location>
        <begin position="104"/>
        <end position="125"/>
    </location>
</feature>
<proteinExistence type="predicted"/>
<protein>
    <recommendedName>
        <fullName evidence="2">DUF4806 domain-containing protein</fullName>
    </recommendedName>
</protein>
<comment type="caution">
    <text evidence="3">The sequence shown here is derived from an EMBL/GenBank/DDBJ whole genome shotgun (WGS) entry which is preliminary data.</text>
</comment>
<evidence type="ECO:0000259" key="2">
    <source>
        <dbReference type="Pfam" id="PF16064"/>
    </source>
</evidence>
<reference evidence="3 4" key="1">
    <citation type="submission" date="2024-05" db="EMBL/GenBank/DDBJ databases">
        <title>Culex pipiens pipiens assembly and annotation.</title>
        <authorList>
            <person name="Alout H."/>
            <person name="Durand T."/>
        </authorList>
    </citation>
    <scope>NUCLEOTIDE SEQUENCE [LARGE SCALE GENOMIC DNA]</scope>
    <source>
        <strain evidence="3">HA-2024</strain>
        <tissue evidence="3">Whole body</tissue>
    </source>
</reference>
<organism evidence="3 4">
    <name type="scientific">Culex pipiens pipiens</name>
    <name type="common">Northern house mosquito</name>
    <dbReference type="NCBI Taxonomy" id="38569"/>
    <lineage>
        <taxon>Eukaryota</taxon>
        <taxon>Metazoa</taxon>
        <taxon>Ecdysozoa</taxon>
        <taxon>Arthropoda</taxon>
        <taxon>Hexapoda</taxon>
        <taxon>Insecta</taxon>
        <taxon>Pterygota</taxon>
        <taxon>Neoptera</taxon>
        <taxon>Endopterygota</taxon>
        <taxon>Diptera</taxon>
        <taxon>Nematocera</taxon>
        <taxon>Culicoidea</taxon>
        <taxon>Culicidae</taxon>
        <taxon>Culicinae</taxon>
        <taxon>Culicini</taxon>
        <taxon>Culex</taxon>
        <taxon>Culex</taxon>
    </lineage>
</organism>
<feature type="domain" description="DUF4806" evidence="2">
    <location>
        <begin position="17"/>
        <end position="81"/>
    </location>
</feature>
<dbReference type="Pfam" id="PF16064">
    <property type="entry name" value="DUF4806"/>
    <property type="match status" value="3"/>
</dbReference>
<gene>
    <name evidence="3" type="ORF">pipiens_005950</name>
</gene>
<dbReference type="AlphaFoldDB" id="A0ABD1DSN3"/>
<keyword evidence="4" id="KW-1185">Reference proteome</keyword>
<accession>A0ABD1DSN3</accession>
<feature type="region of interest" description="Disordered" evidence="1">
    <location>
        <begin position="101"/>
        <end position="125"/>
    </location>
</feature>
<sequence length="383" mass="44504">MDGQSSTSGDRHRRDIVEGFKFPIADADTVERLEVAVRKSKQTRDEYVSLLHSLRSNNSTNNPEILSKVYSDVALYNYSVNRTRPGSSLKIVKVRSFAVDKNRSNPSPRLSWSLDTSQSETTLKDQTGANEIKSISYPIPDELTVELLEAAVRNDKDVWNKYVAFLRSIKPKDAEITAIFSKVFCDNALHNYNVNRSDRYRKKPMKTYAVFWDCMLEAWQEHGVEPVGLDSQLTRVMYLFNKRKLNRKYRVQSKTNEVNKTFVYPIADEVTVERLEAAVRKDKEAWNKYVAFLRSLKPKDADITVIFREVFTDEALLNYNVNGTKQHGKKRMKSMAIFWDCLLEAWKENGLEPTTLHIQLMRVIFLLNKRKQNHKYRQGKKSL</sequence>
<feature type="domain" description="DUF4806" evidence="2">
    <location>
        <begin position="260"/>
        <end position="345"/>
    </location>
</feature>
<dbReference type="Proteomes" id="UP001562425">
    <property type="component" value="Unassembled WGS sequence"/>
</dbReference>
<evidence type="ECO:0000313" key="3">
    <source>
        <dbReference type="EMBL" id="KAL1402690.1"/>
    </source>
</evidence>